<dbReference type="GO" id="GO:0006814">
    <property type="term" value="P:sodium ion transport"/>
    <property type="evidence" value="ECO:0007669"/>
    <property type="project" value="UniProtKB-UniRule"/>
</dbReference>
<dbReference type="InterPro" id="IPR010966">
    <property type="entry name" value="NqrB"/>
</dbReference>
<feature type="modified residue" description="FMN phosphoryl threonine" evidence="16 17">
    <location>
        <position position="214"/>
    </location>
</feature>
<comment type="catalytic activity">
    <reaction evidence="16">
        <text>a ubiquinone + n Na(+)(in) + NADH + H(+) = a ubiquinol + n Na(+)(out) + NAD(+)</text>
        <dbReference type="Rhea" id="RHEA:47748"/>
        <dbReference type="Rhea" id="RHEA-COMP:9565"/>
        <dbReference type="Rhea" id="RHEA-COMP:9566"/>
        <dbReference type="ChEBI" id="CHEBI:15378"/>
        <dbReference type="ChEBI" id="CHEBI:16389"/>
        <dbReference type="ChEBI" id="CHEBI:17976"/>
        <dbReference type="ChEBI" id="CHEBI:29101"/>
        <dbReference type="ChEBI" id="CHEBI:57540"/>
        <dbReference type="ChEBI" id="CHEBI:57945"/>
        <dbReference type="EC" id="7.2.1.1"/>
    </reaction>
</comment>
<dbReference type="GO" id="GO:0022904">
    <property type="term" value="P:respiratory electron transport chain"/>
    <property type="evidence" value="ECO:0007669"/>
    <property type="project" value="InterPro"/>
</dbReference>
<reference evidence="18" key="1">
    <citation type="submission" date="2021-03" db="EMBL/GenBank/DDBJ databases">
        <authorList>
            <person name="Wang G."/>
        </authorList>
    </citation>
    <scope>NUCLEOTIDE SEQUENCE</scope>
    <source>
        <strain evidence="18">KCTC 12899</strain>
    </source>
</reference>
<feature type="transmembrane region" description="Helical" evidence="16">
    <location>
        <begin position="94"/>
        <end position="118"/>
    </location>
</feature>
<gene>
    <name evidence="16" type="primary">nqrB</name>
    <name evidence="18" type="ORF">J3U88_12150</name>
</gene>
<accession>A0A8J7U3X1</accession>
<comment type="subcellular location">
    <subcellularLocation>
        <location evidence="16">Cell membrane</location>
        <topology evidence="16">Multi-pass membrane protein</topology>
    </subcellularLocation>
</comment>
<evidence type="ECO:0000256" key="16">
    <source>
        <dbReference type="HAMAP-Rule" id="MF_00426"/>
    </source>
</evidence>
<evidence type="ECO:0000256" key="9">
    <source>
        <dbReference type="ARBA" id="ARBA00022989"/>
    </source>
</evidence>
<evidence type="ECO:0000256" key="17">
    <source>
        <dbReference type="PIRSR" id="PIRSR016055-50"/>
    </source>
</evidence>
<keyword evidence="12 16" id="KW-0406">Ion transport</keyword>
<dbReference type="PANTHER" id="PTHR30578:SF1">
    <property type="entry name" value="NA(+)-TRANSLOCATING NADH-QUINONE REDUCTASE SUBUNIT B"/>
    <property type="match status" value="1"/>
</dbReference>
<dbReference type="HAMAP" id="MF_00426">
    <property type="entry name" value="NqrB"/>
    <property type="match status" value="1"/>
</dbReference>
<evidence type="ECO:0000256" key="6">
    <source>
        <dbReference type="ARBA" id="ARBA00022643"/>
    </source>
</evidence>
<dbReference type="AlphaFoldDB" id="A0A8J7U3X1"/>
<feature type="transmembrane region" description="Helical" evidence="16">
    <location>
        <begin position="57"/>
        <end position="74"/>
    </location>
</feature>
<feature type="transmembrane region" description="Helical" evidence="16">
    <location>
        <begin position="313"/>
        <end position="334"/>
    </location>
</feature>
<evidence type="ECO:0000256" key="3">
    <source>
        <dbReference type="ARBA" id="ARBA00022519"/>
    </source>
</evidence>
<dbReference type="PIRSF" id="PIRSF016055">
    <property type="entry name" value="NADH-UbQ_OxRdtase_B_su"/>
    <property type="match status" value="1"/>
</dbReference>
<proteinExistence type="inferred from homology"/>
<evidence type="ECO:0000256" key="5">
    <source>
        <dbReference type="ARBA" id="ARBA00022630"/>
    </source>
</evidence>
<evidence type="ECO:0000256" key="4">
    <source>
        <dbReference type="ARBA" id="ARBA00022553"/>
    </source>
</evidence>
<keyword evidence="11 16" id="KW-0915">Sodium</keyword>
<evidence type="ECO:0000256" key="2">
    <source>
        <dbReference type="ARBA" id="ARBA00022475"/>
    </source>
</evidence>
<dbReference type="EC" id="7.2.1.1" evidence="16"/>
<comment type="function">
    <text evidence="16">NQR complex catalyzes the reduction of ubiquinone-1 to ubiquinol by two successive reactions, coupled with the transport of Na(+) ions from the cytoplasm to the periplasm. NqrA to NqrE are probably involved in the second step, the conversion of ubisemiquinone to ubiquinol.</text>
</comment>
<keyword evidence="4 16" id="KW-0597">Phosphoprotein</keyword>
<keyword evidence="19" id="KW-1185">Reference proteome</keyword>
<name>A0A8J7U3X1_9BACT</name>
<keyword evidence="6 16" id="KW-0288">FMN</keyword>
<evidence type="ECO:0000256" key="12">
    <source>
        <dbReference type="ARBA" id="ARBA00023065"/>
    </source>
</evidence>
<dbReference type="InterPro" id="IPR004338">
    <property type="entry name" value="NqrB/RnfD"/>
</dbReference>
<keyword evidence="10 16" id="KW-0520">NAD</keyword>
<keyword evidence="3" id="KW-0997">Cell inner membrane</keyword>
<evidence type="ECO:0000256" key="13">
    <source>
        <dbReference type="ARBA" id="ARBA00023075"/>
    </source>
</evidence>
<dbReference type="GO" id="GO:0005886">
    <property type="term" value="C:plasma membrane"/>
    <property type="evidence" value="ECO:0007669"/>
    <property type="project" value="UniProtKB-SubCell"/>
</dbReference>
<dbReference type="NCBIfam" id="TIGR01937">
    <property type="entry name" value="nqrB"/>
    <property type="match status" value="1"/>
</dbReference>
<keyword evidence="1 16" id="KW-0813">Transport</keyword>
<feature type="transmembrane region" description="Helical" evidence="16">
    <location>
        <begin position="245"/>
        <end position="272"/>
    </location>
</feature>
<dbReference type="EMBL" id="JAFREP010000008">
    <property type="protein sequence ID" value="MBO1319214.1"/>
    <property type="molecule type" value="Genomic_DNA"/>
</dbReference>
<feature type="transmembrane region" description="Helical" evidence="16">
    <location>
        <begin position="364"/>
        <end position="384"/>
    </location>
</feature>
<comment type="subunit">
    <text evidence="16">Composed of six subunits; NqrA, NqrB, NqrC, NqrD, NqrE and NqrF.</text>
</comment>
<evidence type="ECO:0000256" key="11">
    <source>
        <dbReference type="ARBA" id="ARBA00023053"/>
    </source>
</evidence>
<comment type="similarity">
    <text evidence="16">Belongs to the NqrB/RnfD family.</text>
</comment>
<evidence type="ECO:0000313" key="18">
    <source>
        <dbReference type="EMBL" id="MBO1319214.1"/>
    </source>
</evidence>
<evidence type="ECO:0000256" key="7">
    <source>
        <dbReference type="ARBA" id="ARBA00022692"/>
    </source>
</evidence>
<sequence length="396" mass="42469">MQFLKDLLHKHEHHFMKGGKLEKFYPLYEAKESFLFTPRNVTDTTVHVRDALDSKRLMITVVVAMLPCVLFGAYNVGFQEAKAAGETITDIQMFINGMITILPIIITSYAVGGIWEVLFAVTRGHEINEGFLVTGLLFPLTLPPSIPLWQVAMGISFGVVVGKEIFGGTGMNVLNPALTARALLYFSYPVQISGDKVWILTNPDKVVDGFSGATALSVAAGTVPGADAGEALKSFSYSSFDTASLFFGLVPGSIGETSALWILVGAALLILLGVGSWKIMAAVLLGAAVTAFGLNLIASESLPGILTLSPTDHILAGGLLFGAVFMATDPVSAARTEMGKWIYGILIGVLTVLIRVWNPAYPEGAMLAILFMNIFAPVIDHYVVQGNVKRRLSRVS</sequence>
<keyword evidence="2 16" id="KW-1003">Cell membrane</keyword>
<keyword evidence="14 16" id="KW-0472">Membrane</keyword>
<keyword evidence="13 16" id="KW-0830">Ubiquinone</keyword>
<comment type="cofactor">
    <cofactor evidence="16 17">
        <name>FMN</name>
        <dbReference type="ChEBI" id="CHEBI:58210"/>
    </cofactor>
</comment>
<keyword evidence="7 16" id="KW-0812">Transmembrane</keyword>
<evidence type="ECO:0000256" key="1">
    <source>
        <dbReference type="ARBA" id="ARBA00022448"/>
    </source>
</evidence>
<protein>
    <recommendedName>
        <fullName evidence="16">Na(+)-translocating NADH-quinone reductase subunit B</fullName>
        <shortName evidence="16">Na(+)-NQR subunit B</shortName>
        <shortName evidence="16">Na(+)-translocating NQR subunit B</shortName>
        <ecNumber evidence="16">7.2.1.1</ecNumber>
    </recommendedName>
    <alternativeName>
        <fullName evidence="16">NQR complex subunit B</fullName>
    </alternativeName>
    <alternativeName>
        <fullName evidence="16">NQR-1 subunit B</fullName>
    </alternativeName>
</protein>
<dbReference type="Proteomes" id="UP000664417">
    <property type="component" value="Unassembled WGS sequence"/>
</dbReference>
<keyword evidence="8 16" id="KW-1278">Translocase</keyword>
<feature type="transmembrane region" description="Helical" evidence="16">
    <location>
        <begin position="341"/>
        <end position="358"/>
    </location>
</feature>
<dbReference type="Pfam" id="PF03116">
    <property type="entry name" value="NQR2_RnfD_RnfE"/>
    <property type="match status" value="1"/>
</dbReference>
<keyword evidence="15 16" id="KW-0739">Sodium transport</keyword>
<evidence type="ECO:0000256" key="14">
    <source>
        <dbReference type="ARBA" id="ARBA00023136"/>
    </source>
</evidence>
<keyword evidence="9 16" id="KW-1133">Transmembrane helix</keyword>
<evidence type="ECO:0000256" key="10">
    <source>
        <dbReference type="ARBA" id="ARBA00023027"/>
    </source>
</evidence>
<feature type="transmembrane region" description="Helical" evidence="16">
    <location>
        <begin position="130"/>
        <end position="149"/>
    </location>
</feature>
<dbReference type="GO" id="GO:0010181">
    <property type="term" value="F:FMN binding"/>
    <property type="evidence" value="ECO:0007669"/>
    <property type="project" value="InterPro"/>
</dbReference>
<evidence type="ECO:0000256" key="15">
    <source>
        <dbReference type="ARBA" id="ARBA00023201"/>
    </source>
</evidence>
<organism evidence="18 19">
    <name type="scientific">Acanthopleuribacter pedis</name>
    <dbReference type="NCBI Taxonomy" id="442870"/>
    <lineage>
        <taxon>Bacteria</taxon>
        <taxon>Pseudomonadati</taxon>
        <taxon>Acidobacteriota</taxon>
        <taxon>Holophagae</taxon>
        <taxon>Acanthopleuribacterales</taxon>
        <taxon>Acanthopleuribacteraceae</taxon>
        <taxon>Acanthopleuribacter</taxon>
    </lineage>
</organism>
<dbReference type="PANTHER" id="PTHR30578">
    <property type="entry name" value="ELECTRON TRANSPORT COMPLEX PROTEIN RNFD"/>
    <property type="match status" value="1"/>
</dbReference>
<dbReference type="GO" id="GO:0055085">
    <property type="term" value="P:transmembrane transport"/>
    <property type="evidence" value="ECO:0007669"/>
    <property type="project" value="InterPro"/>
</dbReference>
<dbReference type="NCBIfam" id="NF003756">
    <property type="entry name" value="PRK05349.1"/>
    <property type="match status" value="1"/>
</dbReference>
<feature type="transmembrane region" description="Helical" evidence="16">
    <location>
        <begin position="279"/>
        <end position="298"/>
    </location>
</feature>
<comment type="caution">
    <text evidence="18">The sequence shown here is derived from an EMBL/GenBank/DDBJ whole genome shotgun (WGS) entry which is preliminary data.</text>
</comment>
<keyword evidence="5 16" id="KW-0285">Flavoprotein</keyword>
<dbReference type="RefSeq" id="WP_207859031.1">
    <property type="nucleotide sequence ID" value="NZ_JAFREP010000008.1"/>
</dbReference>
<evidence type="ECO:0000313" key="19">
    <source>
        <dbReference type="Proteomes" id="UP000664417"/>
    </source>
</evidence>
<dbReference type="GO" id="GO:0016655">
    <property type="term" value="F:oxidoreductase activity, acting on NAD(P)H, quinone or similar compound as acceptor"/>
    <property type="evidence" value="ECO:0007669"/>
    <property type="project" value="UniProtKB-UniRule"/>
</dbReference>
<evidence type="ECO:0000256" key="8">
    <source>
        <dbReference type="ARBA" id="ARBA00022967"/>
    </source>
</evidence>